<keyword evidence="2 5" id="KW-0808">Transferase</keyword>
<keyword evidence="4 5" id="KW-0012">Acyltransferase</keyword>
<gene>
    <name evidence="7" type="ORF">EDD28_1196</name>
</gene>
<organism evidence="7 8">
    <name type="scientific">Salana multivorans</name>
    <dbReference type="NCBI Taxonomy" id="120377"/>
    <lineage>
        <taxon>Bacteria</taxon>
        <taxon>Bacillati</taxon>
        <taxon>Actinomycetota</taxon>
        <taxon>Actinomycetes</taxon>
        <taxon>Micrococcales</taxon>
        <taxon>Beutenbergiaceae</taxon>
        <taxon>Salana</taxon>
    </lineage>
</organism>
<feature type="domain" description="Maltose/galactoside acetyltransferase" evidence="6">
    <location>
        <begin position="4"/>
        <end position="58"/>
    </location>
</feature>
<dbReference type="GO" id="GO:0008870">
    <property type="term" value="F:galactoside O-acetyltransferase activity"/>
    <property type="evidence" value="ECO:0007669"/>
    <property type="project" value="TreeGrafter"/>
</dbReference>
<keyword evidence="3" id="KW-0677">Repeat</keyword>
<dbReference type="Proteomes" id="UP000275356">
    <property type="component" value="Unassembled WGS sequence"/>
</dbReference>
<evidence type="ECO:0000256" key="1">
    <source>
        <dbReference type="ARBA" id="ARBA00007274"/>
    </source>
</evidence>
<name>A0A3N2D9Y0_9MICO</name>
<dbReference type="PROSITE" id="PS00101">
    <property type="entry name" value="HEXAPEP_TRANSFERASES"/>
    <property type="match status" value="1"/>
</dbReference>
<dbReference type="InterPro" id="IPR018357">
    <property type="entry name" value="Hexapep_transf_CS"/>
</dbReference>
<dbReference type="RefSeq" id="WP_211339120.1">
    <property type="nucleotide sequence ID" value="NZ_CALFQU010000053.1"/>
</dbReference>
<dbReference type="CDD" id="cd03357">
    <property type="entry name" value="LbH_MAT_GAT"/>
    <property type="match status" value="1"/>
</dbReference>
<accession>A0A3N2D9Y0</accession>
<sequence length="209" mass="23105">MNNDERMRTGLLYNPGVAELVERQTAALETLYDFNATRPSEGERRAELMTRMFASVGEGCYIEPPLHANWGGQHVHLGHHVYANFNLTLVDDGEIHIGDHVMFGPNVTVTTAGHPVLPELRITGAQFNIPVRIGRNVWVGAGVQIMPGVTIGDNSVIGAGSVVTHDIPADVVALGTPCRVLRPIDERDREVYWRDRRIDVTPEELLALR</sequence>
<comment type="similarity">
    <text evidence="1 5">Belongs to the transferase hexapeptide repeat family.</text>
</comment>
<comment type="caution">
    <text evidence="7">The sequence shown here is derived from an EMBL/GenBank/DDBJ whole genome shotgun (WGS) entry which is preliminary data.</text>
</comment>
<evidence type="ECO:0000313" key="7">
    <source>
        <dbReference type="EMBL" id="ROR96610.1"/>
    </source>
</evidence>
<dbReference type="Gene3D" id="2.160.10.10">
    <property type="entry name" value="Hexapeptide repeat proteins"/>
    <property type="match status" value="1"/>
</dbReference>
<evidence type="ECO:0000256" key="2">
    <source>
        <dbReference type="ARBA" id="ARBA00022679"/>
    </source>
</evidence>
<evidence type="ECO:0000259" key="6">
    <source>
        <dbReference type="SMART" id="SM01266"/>
    </source>
</evidence>
<dbReference type="FunFam" id="2.160.10.10:FF:000025">
    <property type="entry name" value="Hexapeptide-repeat containing-acetyltransferase"/>
    <property type="match status" value="1"/>
</dbReference>
<dbReference type="EMBL" id="RKHQ01000001">
    <property type="protein sequence ID" value="ROR96610.1"/>
    <property type="molecule type" value="Genomic_DNA"/>
</dbReference>
<evidence type="ECO:0000313" key="8">
    <source>
        <dbReference type="Proteomes" id="UP000275356"/>
    </source>
</evidence>
<dbReference type="SUPFAM" id="SSF51161">
    <property type="entry name" value="Trimeric LpxA-like enzymes"/>
    <property type="match status" value="1"/>
</dbReference>
<evidence type="ECO:0000256" key="5">
    <source>
        <dbReference type="RuleBase" id="RU367021"/>
    </source>
</evidence>
<protein>
    <recommendedName>
        <fullName evidence="5">Acetyltransferase</fullName>
        <ecNumber evidence="5">2.3.1.-</ecNumber>
    </recommendedName>
</protein>
<evidence type="ECO:0000256" key="4">
    <source>
        <dbReference type="ARBA" id="ARBA00023315"/>
    </source>
</evidence>
<dbReference type="SMART" id="SM01266">
    <property type="entry name" value="Mac"/>
    <property type="match status" value="1"/>
</dbReference>
<dbReference type="InterPro" id="IPR001451">
    <property type="entry name" value="Hexapep"/>
</dbReference>
<dbReference type="PANTHER" id="PTHR43017">
    <property type="entry name" value="GALACTOSIDE O-ACETYLTRANSFERASE"/>
    <property type="match status" value="1"/>
</dbReference>
<dbReference type="Pfam" id="PF00132">
    <property type="entry name" value="Hexapep"/>
    <property type="match status" value="1"/>
</dbReference>
<keyword evidence="8" id="KW-1185">Reference proteome</keyword>
<evidence type="ECO:0000256" key="3">
    <source>
        <dbReference type="ARBA" id="ARBA00022737"/>
    </source>
</evidence>
<reference evidence="7 8" key="1">
    <citation type="submission" date="2018-11" db="EMBL/GenBank/DDBJ databases">
        <title>Sequencing the genomes of 1000 actinobacteria strains.</title>
        <authorList>
            <person name="Klenk H.-P."/>
        </authorList>
    </citation>
    <scope>NUCLEOTIDE SEQUENCE [LARGE SCALE GENOMIC DNA]</scope>
    <source>
        <strain evidence="7 8">DSM 13521</strain>
    </source>
</reference>
<dbReference type="InterPro" id="IPR011004">
    <property type="entry name" value="Trimer_LpxA-like_sf"/>
</dbReference>
<proteinExistence type="inferred from homology"/>
<dbReference type="InterPro" id="IPR024688">
    <property type="entry name" value="Mac_dom"/>
</dbReference>
<dbReference type="EC" id="2.3.1.-" evidence="5"/>
<dbReference type="PANTHER" id="PTHR43017:SF1">
    <property type="entry name" value="ACETYLTRANSFERASE YJL218W-RELATED"/>
    <property type="match status" value="1"/>
</dbReference>
<dbReference type="InterPro" id="IPR039369">
    <property type="entry name" value="LacA-like"/>
</dbReference>
<dbReference type="Pfam" id="PF12464">
    <property type="entry name" value="Mac"/>
    <property type="match status" value="1"/>
</dbReference>
<dbReference type="AlphaFoldDB" id="A0A3N2D9Y0"/>